<dbReference type="VEuPathDB" id="FungiDB:PV07_12334"/>
<dbReference type="Pfam" id="PF00023">
    <property type="entry name" value="Ank"/>
    <property type="match status" value="1"/>
</dbReference>
<feature type="domain" description="Nephrocystin 3-like N-terminal" evidence="4">
    <location>
        <begin position="311"/>
        <end position="485"/>
    </location>
</feature>
<protein>
    <submittedName>
        <fullName evidence="5">Uncharacterized protein</fullName>
    </submittedName>
</protein>
<keyword evidence="6" id="KW-1185">Reference proteome</keyword>
<name>A0A0D2BVL0_9EURO</name>
<feature type="repeat" description="ANK" evidence="2">
    <location>
        <begin position="1068"/>
        <end position="1100"/>
    </location>
</feature>
<feature type="repeat" description="ANK" evidence="2">
    <location>
        <begin position="1035"/>
        <end position="1067"/>
    </location>
</feature>
<evidence type="ECO:0000256" key="1">
    <source>
        <dbReference type="ARBA" id="ARBA00022737"/>
    </source>
</evidence>
<feature type="repeat" description="ANK" evidence="2">
    <location>
        <begin position="918"/>
        <end position="950"/>
    </location>
</feature>
<dbReference type="GeneID" id="27351528"/>
<evidence type="ECO:0000313" key="6">
    <source>
        <dbReference type="Proteomes" id="UP000054466"/>
    </source>
</evidence>
<dbReference type="SUPFAM" id="SSF52540">
    <property type="entry name" value="P-loop containing nucleoside triphosphate hydrolases"/>
    <property type="match status" value="1"/>
</dbReference>
<dbReference type="InterPro" id="IPR036770">
    <property type="entry name" value="Ankyrin_rpt-contain_sf"/>
</dbReference>
<reference evidence="5 6" key="1">
    <citation type="submission" date="2015-01" db="EMBL/GenBank/DDBJ databases">
        <title>The Genome Sequence of Cladophialophora immunda CBS83496.</title>
        <authorList>
            <consortium name="The Broad Institute Genomics Platform"/>
            <person name="Cuomo C."/>
            <person name="de Hoog S."/>
            <person name="Gorbushina A."/>
            <person name="Stielow B."/>
            <person name="Teixiera M."/>
            <person name="Abouelleil A."/>
            <person name="Chapman S.B."/>
            <person name="Priest M."/>
            <person name="Young S.K."/>
            <person name="Wortman J."/>
            <person name="Nusbaum C."/>
            <person name="Birren B."/>
        </authorList>
    </citation>
    <scope>NUCLEOTIDE SEQUENCE [LARGE SCALE GENOMIC DNA]</scope>
    <source>
        <strain evidence="5 6">CBS 83496</strain>
    </source>
</reference>
<keyword evidence="2" id="KW-0040">ANK repeat</keyword>
<dbReference type="RefSeq" id="XP_016242666.1">
    <property type="nucleotide sequence ID" value="XM_016399854.1"/>
</dbReference>
<gene>
    <name evidence="5" type="ORF">PV07_12334</name>
</gene>
<dbReference type="Proteomes" id="UP000054466">
    <property type="component" value="Unassembled WGS sequence"/>
</dbReference>
<dbReference type="Gene3D" id="3.40.50.300">
    <property type="entry name" value="P-loop containing nucleotide triphosphate hydrolases"/>
    <property type="match status" value="1"/>
</dbReference>
<dbReference type="InterPro" id="IPR027417">
    <property type="entry name" value="P-loop_NTPase"/>
</dbReference>
<proteinExistence type="predicted"/>
<dbReference type="PROSITE" id="PS50088">
    <property type="entry name" value="ANK_REPEAT"/>
    <property type="match status" value="7"/>
</dbReference>
<dbReference type="Pfam" id="PF12796">
    <property type="entry name" value="Ank_2"/>
    <property type="match status" value="3"/>
</dbReference>
<evidence type="ECO:0000259" key="3">
    <source>
        <dbReference type="Pfam" id="PF06985"/>
    </source>
</evidence>
<organism evidence="5 6">
    <name type="scientific">Cladophialophora immunda</name>
    <dbReference type="NCBI Taxonomy" id="569365"/>
    <lineage>
        <taxon>Eukaryota</taxon>
        <taxon>Fungi</taxon>
        <taxon>Dikarya</taxon>
        <taxon>Ascomycota</taxon>
        <taxon>Pezizomycotina</taxon>
        <taxon>Eurotiomycetes</taxon>
        <taxon>Chaetothyriomycetidae</taxon>
        <taxon>Chaetothyriales</taxon>
        <taxon>Herpotrichiellaceae</taxon>
        <taxon>Cladophialophora</taxon>
    </lineage>
</organism>
<dbReference type="AlphaFoldDB" id="A0A0D2BVL0"/>
<sequence length="1171" mass="132035">MRLLEIGDRGELSLTDDLAADIPPYAILSHTWGPDKEEVTAKDLIDGLGAGKEGYNKIQFCADRARKDGLRHFWIDTCCIDKTNLVELSEAIVSMFRWYTEAQKCYVFLSDVSACKRDHTGDTTQIWESAFRKSRWFTRGWTLQELLAPEQVEFYSREGVPLGNKDTLGQVVSEMTRIPEIALRGKPLKDFTHEERMRWASGRETKRTEDRAYCLLGIFDVSMPPIYGEGDKAFDRLKDEIAKAYRRQLEGIGQGPVPSNSSNLVVRSLRSTSNSIVEPTLLDRRKMILASLGFDQMDSRRSTIKPAYSTTCQWLLKHSAYRDWNDPEQIHHHRGFLWINGKPGAGKSTLVKFALARAAKARPESEILLSFFFNARGDELEYSTVGMYRALLFQLLTATADLQELLDDLDDMEDRGDSSVWTTERLCGLLSAAVTRLGHRRLKCFIDALDECDEQQIQDMVFFFEELGQTALDHGTQLYVCFVSRHYPTIDIRNGGQLTLEYEDGHAEDLGKYIQSHLRAGKGKVIEEVRTQIREKANGVFLWAVLVIPMLNEEFKRGRIFAVKKKLQEIPAELSKLFKDILRKDCANMDDLLLCLQWILFAHRPLRREEFYFAMLAGLDPGSEFMTAWNPEEITTDYMNRFVLNSSKGLAELTKSKMPTVQFIHESVRDFLLKDNGLSELWPDFGNGTNFEGESQQRLTGCCLNYINIDITSRLGNLDSLPKAATKEAAYLRESAAETFPFLEYAVQNVLWHADKAQANGVDQRYFLSTFQLAEWVCIDNLFERHEVRRHTPSVAFLYILAENNLSSLIGIHSSKSSCFDIEDERYGLPILAALATGSDEAVRTLLGVDAGTQPTMSPFPNLYEQYCRPGNKRINVPRTFAFSRKKGLLRAIAEHGDDLLLEFLCSSTKVNIEWTDNVSRALISAAKRGLKALTRLLLEKGADKESKDNGGQTPLSLAARQGHKEVVRLLLETGAERESKNNGGWTPLLLAARQGHEEDNGGQTPLSLAARQGHKEVVRLLLETGAERESKNNGGWTPLLLAARQGHEEVVRLLLETGAKRESKENGGQTPLSWAAEKGHEEVVRLLLETGADLESKDNRGRTPLSWAASREQEGVVRLLLETGADHECTDDEGLTPLSRAARNGHETVVKLLRSHQEKVDSFLGIAHMD</sequence>
<evidence type="ECO:0000256" key="2">
    <source>
        <dbReference type="PROSITE-ProRule" id="PRU00023"/>
    </source>
</evidence>
<feature type="repeat" description="ANK" evidence="2">
    <location>
        <begin position="951"/>
        <end position="983"/>
    </location>
</feature>
<dbReference type="Pfam" id="PF06985">
    <property type="entry name" value="HET"/>
    <property type="match status" value="1"/>
</dbReference>
<evidence type="ECO:0000259" key="4">
    <source>
        <dbReference type="Pfam" id="PF24883"/>
    </source>
</evidence>
<feature type="repeat" description="ANK" evidence="2">
    <location>
        <begin position="1101"/>
        <end position="1133"/>
    </location>
</feature>
<dbReference type="InterPro" id="IPR010730">
    <property type="entry name" value="HET"/>
</dbReference>
<dbReference type="InterPro" id="IPR002110">
    <property type="entry name" value="Ankyrin_rpt"/>
</dbReference>
<dbReference type="PANTHER" id="PTHR10622:SF10">
    <property type="entry name" value="HET DOMAIN-CONTAINING PROTEIN"/>
    <property type="match status" value="1"/>
</dbReference>
<dbReference type="PRINTS" id="PR01415">
    <property type="entry name" value="ANKYRIN"/>
</dbReference>
<dbReference type="Gene3D" id="1.25.40.20">
    <property type="entry name" value="Ankyrin repeat-containing domain"/>
    <property type="match status" value="3"/>
</dbReference>
<feature type="repeat" description="ANK" evidence="2">
    <location>
        <begin position="1134"/>
        <end position="1154"/>
    </location>
</feature>
<dbReference type="SUPFAM" id="SSF48403">
    <property type="entry name" value="Ankyrin repeat"/>
    <property type="match status" value="1"/>
</dbReference>
<accession>A0A0D2BVL0</accession>
<dbReference type="SMART" id="SM00248">
    <property type="entry name" value="ANK"/>
    <property type="match status" value="7"/>
</dbReference>
<dbReference type="PROSITE" id="PS50297">
    <property type="entry name" value="ANK_REP_REGION"/>
    <property type="match status" value="6"/>
</dbReference>
<dbReference type="Pfam" id="PF24883">
    <property type="entry name" value="NPHP3_N"/>
    <property type="match status" value="1"/>
</dbReference>
<feature type="domain" description="Heterokaryon incompatibility" evidence="3">
    <location>
        <begin position="25"/>
        <end position="115"/>
    </location>
</feature>
<dbReference type="HOGENOM" id="CLU_000288_34_14_1"/>
<evidence type="ECO:0000313" key="5">
    <source>
        <dbReference type="EMBL" id="KIW22450.1"/>
    </source>
</evidence>
<dbReference type="InterPro" id="IPR056884">
    <property type="entry name" value="NPHP3-like_N"/>
</dbReference>
<keyword evidence="1" id="KW-0677">Repeat</keyword>
<dbReference type="STRING" id="569365.A0A0D2BVL0"/>
<dbReference type="EMBL" id="KN847047">
    <property type="protein sequence ID" value="KIW22450.1"/>
    <property type="molecule type" value="Genomic_DNA"/>
</dbReference>
<dbReference type="PANTHER" id="PTHR10622">
    <property type="entry name" value="HET DOMAIN-CONTAINING PROTEIN"/>
    <property type="match status" value="1"/>
</dbReference>
<feature type="repeat" description="ANK" evidence="2">
    <location>
        <begin position="1002"/>
        <end position="1034"/>
    </location>
</feature>
<dbReference type="OrthoDB" id="194358at2759"/>